<name>A0A329MIW1_9BACL</name>
<proteinExistence type="predicted"/>
<sequence length="78" mass="8817">MNEIKNKEADLGINGVFCLCTNISLPKKAFKEIISIIRNSFKNIRSYSDIAGKFNLPIQTVTRSTLLSVILVDFQRLN</sequence>
<comment type="caution">
    <text evidence="1">The sequence shown here is derived from an EMBL/GenBank/DDBJ whole genome shotgun (WGS) entry which is preliminary data.</text>
</comment>
<accession>A0A329MIW1</accession>
<protein>
    <submittedName>
        <fullName evidence="1">Uncharacterized protein</fullName>
    </submittedName>
</protein>
<dbReference type="Proteomes" id="UP000250369">
    <property type="component" value="Unassembled WGS sequence"/>
</dbReference>
<organism evidence="1 2">
    <name type="scientific">Paenibacillus contaminans</name>
    <dbReference type="NCBI Taxonomy" id="450362"/>
    <lineage>
        <taxon>Bacteria</taxon>
        <taxon>Bacillati</taxon>
        <taxon>Bacillota</taxon>
        <taxon>Bacilli</taxon>
        <taxon>Bacillales</taxon>
        <taxon>Paenibacillaceae</taxon>
        <taxon>Paenibacillus</taxon>
    </lineage>
</organism>
<evidence type="ECO:0000313" key="1">
    <source>
        <dbReference type="EMBL" id="RAV19602.1"/>
    </source>
</evidence>
<reference evidence="1 2" key="1">
    <citation type="journal article" date="2009" name="Int. J. Syst. Evol. Microbiol.">
        <title>Paenibacillus contaminans sp. nov., isolated from a contaminated laboratory plate.</title>
        <authorList>
            <person name="Chou J.H."/>
            <person name="Lee J.H."/>
            <person name="Lin M.C."/>
            <person name="Chang P.S."/>
            <person name="Arun A.B."/>
            <person name="Young C.C."/>
            <person name="Chen W.M."/>
        </authorList>
    </citation>
    <scope>NUCLEOTIDE SEQUENCE [LARGE SCALE GENOMIC DNA]</scope>
    <source>
        <strain evidence="1 2">CKOBP-6</strain>
    </source>
</reference>
<dbReference type="EMBL" id="QMFB01000011">
    <property type="protein sequence ID" value="RAV19602.1"/>
    <property type="molecule type" value="Genomic_DNA"/>
</dbReference>
<evidence type="ECO:0000313" key="2">
    <source>
        <dbReference type="Proteomes" id="UP000250369"/>
    </source>
</evidence>
<dbReference type="AlphaFoldDB" id="A0A329MIW1"/>
<gene>
    <name evidence="1" type="ORF">DQG23_19255</name>
</gene>
<keyword evidence="2" id="KW-1185">Reference proteome</keyword>